<gene>
    <name evidence="2" type="ORF">K490DRAFT_70050</name>
</gene>
<proteinExistence type="predicted"/>
<name>A0A9P4HKF3_9PEZI</name>
<keyword evidence="3" id="KW-1185">Reference proteome</keyword>
<comment type="caution">
    <text evidence="2">The sequence shown here is derived from an EMBL/GenBank/DDBJ whole genome shotgun (WGS) entry which is preliminary data.</text>
</comment>
<dbReference type="EMBL" id="ML978833">
    <property type="protein sequence ID" value="KAF2083200.1"/>
    <property type="molecule type" value="Genomic_DNA"/>
</dbReference>
<sequence length="343" mass="36943">MSTSLSFVTVDVFTSTRLAAGNPLAIVKVPSSTRLSQDRKQLIAREFNYSETVFLHERDDSRRDVDVDEHICVWEIDIFTTDSELPFAGHPTIGTACHVLSQLASSAPWYGGQRSVIGTLITKAGKMELQYFPKTHLAKASIPHEVHVHQSTISREQLSKWQPGLGAAVERNTAQLPEHWPIVSIVKGMAFALISLDSLQTLGRVATGAFTPEASLDAGPWHESFLALMFYVRLPDADVATPVAPAAAAAAANDGTQHFRTRMIQGPLEDPATGSASAALAAYLTLEQGVASGVTKYGFTQGVEMGRKSEIGVEVTLDEDRSIKTVDLVGGAVQVMEGRIATT</sequence>
<dbReference type="PANTHER" id="PTHR13774:SF32">
    <property type="entry name" value="ANTISENSE-ENHANCING SEQUENCE 1"/>
    <property type="match status" value="1"/>
</dbReference>
<organism evidence="2 3">
    <name type="scientific">Saccharata proteae CBS 121410</name>
    <dbReference type="NCBI Taxonomy" id="1314787"/>
    <lineage>
        <taxon>Eukaryota</taxon>
        <taxon>Fungi</taxon>
        <taxon>Dikarya</taxon>
        <taxon>Ascomycota</taxon>
        <taxon>Pezizomycotina</taxon>
        <taxon>Dothideomycetes</taxon>
        <taxon>Dothideomycetes incertae sedis</taxon>
        <taxon>Botryosphaeriales</taxon>
        <taxon>Saccharataceae</taxon>
        <taxon>Saccharata</taxon>
    </lineage>
</organism>
<feature type="active site" evidence="1">
    <location>
        <position position="51"/>
    </location>
</feature>
<dbReference type="InterPro" id="IPR003719">
    <property type="entry name" value="Phenazine_PhzF-like"/>
</dbReference>
<dbReference type="OrthoDB" id="412383at2759"/>
<accession>A0A9P4HKF3</accession>
<dbReference type="PANTHER" id="PTHR13774">
    <property type="entry name" value="PHENAZINE BIOSYNTHESIS PROTEIN"/>
    <property type="match status" value="1"/>
</dbReference>
<dbReference type="Proteomes" id="UP000799776">
    <property type="component" value="Unassembled WGS sequence"/>
</dbReference>
<dbReference type="GO" id="GO:0016853">
    <property type="term" value="F:isomerase activity"/>
    <property type="evidence" value="ECO:0007669"/>
    <property type="project" value="TreeGrafter"/>
</dbReference>
<evidence type="ECO:0000313" key="2">
    <source>
        <dbReference type="EMBL" id="KAF2083200.1"/>
    </source>
</evidence>
<dbReference type="Gene3D" id="3.10.310.10">
    <property type="entry name" value="Diaminopimelate Epimerase, Chain A, domain 1"/>
    <property type="match status" value="2"/>
</dbReference>
<protein>
    <submittedName>
        <fullName evidence="2">Diaminopimelate epimerase-like protein</fullName>
    </submittedName>
</protein>
<dbReference type="NCBIfam" id="TIGR00654">
    <property type="entry name" value="PhzF_family"/>
    <property type="match status" value="1"/>
</dbReference>
<dbReference type="GO" id="GO:0005737">
    <property type="term" value="C:cytoplasm"/>
    <property type="evidence" value="ECO:0007669"/>
    <property type="project" value="TreeGrafter"/>
</dbReference>
<dbReference type="SUPFAM" id="SSF54506">
    <property type="entry name" value="Diaminopimelate epimerase-like"/>
    <property type="match status" value="1"/>
</dbReference>
<evidence type="ECO:0000313" key="3">
    <source>
        <dbReference type="Proteomes" id="UP000799776"/>
    </source>
</evidence>
<dbReference type="AlphaFoldDB" id="A0A9P4HKF3"/>
<evidence type="ECO:0000256" key="1">
    <source>
        <dbReference type="PIRSR" id="PIRSR016184-1"/>
    </source>
</evidence>
<dbReference type="PIRSF" id="PIRSF016184">
    <property type="entry name" value="PhzC_PhzF"/>
    <property type="match status" value="1"/>
</dbReference>
<reference evidence="2" key="1">
    <citation type="journal article" date="2020" name="Stud. Mycol.">
        <title>101 Dothideomycetes genomes: a test case for predicting lifestyles and emergence of pathogens.</title>
        <authorList>
            <person name="Haridas S."/>
            <person name="Albert R."/>
            <person name="Binder M."/>
            <person name="Bloem J."/>
            <person name="Labutti K."/>
            <person name="Salamov A."/>
            <person name="Andreopoulos B."/>
            <person name="Baker S."/>
            <person name="Barry K."/>
            <person name="Bills G."/>
            <person name="Bluhm B."/>
            <person name="Cannon C."/>
            <person name="Castanera R."/>
            <person name="Culley D."/>
            <person name="Daum C."/>
            <person name="Ezra D."/>
            <person name="Gonzalez J."/>
            <person name="Henrissat B."/>
            <person name="Kuo A."/>
            <person name="Liang C."/>
            <person name="Lipzen A."/>
            <person name="Lutzoni F."/>
            <person name="Magnuson J."/>
            <person name="Mondo S."/>
            <person name="Nolan M."/>
            <person name="Ohm R."/>
            <person name="Pangilinan J."/>
            <person name="Park H.-J."/>
            <person name="Ramirez L."/>
            <person name="Alfaro M."/>
            <person name="Sun H."/>
            <person name="Tritt A."/>
            <person name="Yoshinaga Y."/>
            <person name="Zwiers L.-H."/>
            <person name="Turgeon B."/>
            <person name="Goodwin S."/>
            <person name="Spatafora J."/>
            <person name="Crous P."/>
            <person name="Grigoriev I."/>
        </authorList>
    </citation>
    <scope>NUCLEOTIDE SEQUENCE</scope>
    <source>
        <strain evidence="2">CBS 121410</strain>
    </source>
</reference>
<dbReference type="Pfam" id="PF02567">
    <property type="entry name" value="PhzC-PhzF"/>
    <property type="match status" value="1"/>
</dbReference>